<protein>
    <submittedName>
        <fullName evidence="3">Uncharacterized protein</fullName>
    </submittedName>
</protein>
<dbReference type="AlphaFoldDB" id="A0A852VWJ1"/>
<dbReference type="Proteomes" id="UP000549695">
    <property type="component" value="Unassembled WGS sequence"/>
</dbReference>
<evidence type="ECO:0000313" key="3">
    <source>
        <dbReference type="EMBL" id="NYF99730.1"/>
    </source>
</evidence>
<dbReference type="GeneID" id="98049864"/>
<gene>
    <name evidence="3" type="ORF">HDA37_000016</name>
</gene>
<accession>A0A852VWJ1</accession>
<evidence type="ECO:0000313" key="4">
    <source>
        <dbReference type="Proteomes" id="UP000549695"/>
    </source>
</evidence>
<keyword evidence="2" id="KW-0812">Transmembrane</keyword>
<reference evidence="3 4" key="1">
    <citation type="submission" date="2020-07" db="EMBL/GenBank/DDBJ databases">
        <title>Sequencing the genomes of 1000 actinobacteria strains.</title>
        <authorList>
            <person name="Klenk H.-P."/>
        </authorList>
    </citation>
    <scope>NUCLEOTIDE SEQUENCE [LARGE SCALE GENOMIC DNA]</scope>
    <source>
        <strain evidence="3 4">DSM 44749</strain>
    </source>
</reference>
<dbReference type="RefSeq" id="WP_073574800.1">
    <property type="nucleotide sequence ID" value="NZ_BAAAJZ010000011.1"/>
</dbReference>
<keyword evidence="4" id="KW-1185">Reference proteome</keyword>
<comment type="caution">
    <text evidence="3">The sequence shown here is derived from an EMBL/GenBank/DDBJ whole genome shotgun (WGS) entry which is preliminary data.</text>
</comment>
<sequence length="107" mass="10785">MNGFLLTWLAFGLMLAVFAARAWVVETSRGRLVTSGSAQRGLTAAAVASVALLVVMLTLNGGVELVELVSGGRADVTQPAEPVPGQDPAVPIQPQAPAPAAPAAPAN</sequence>
<evidence type="ECO:0000256" key="1">
    <source>
        <dbReference type="SAM" id="MobiDB-lite"/>
    </source>
</evidence>
<organism evidence="3 4">
    <name type="scientific">Pseudonocardia alni</name>
    <name type="common">Amycolata alni</name>
    <dbReference type="NCBI Taxonomy" id="33907"/>
    <lineage>
        <taxon>Bacteria</taxon>
        <taxon>Bacillati</taxon>
        <taxon>Actinomycetota</taxon>
        <taxon>Actinomycetes</taxon>
        <taxon>Pseudonocardiales</taxon>
        <taxon>Pseudonocardiaceae</taxon>
        <taxon>Pseudonocardia</taxon>
    </lineage>
</organism>
<keyword evidence="2" id="KW-1133">Transmembrane helix</keyword>
<name>A0A852VWJ1_PSEA5</name>
<proteinExistence type="predicted"/>
<evidence type="ECO:0000256" key="2">
    <source>
        <dbReference type="SAM" id="Phobius"/>
    </source>
</evidence>
<feature type="transmembrane region" description="Helical" evidence="2">
    <location>
        <begin position="43"/>
        <end position="63"/>
    </location>
</feature>
<dbReference type="EMBL" id="JACCCZ010000001">
    <property type="protein sequence ID" value="NYF99730.1"/>
    <property type="molecule type" value="Genomic_DNA"/>
</dbReference>
<feature type="compositionally biased region" description="Pro residues" evidence="1">
    <location>
        <begin position="94"/>
        <end position="107"/>
    </location>
</feature>
<keyword evidence="2" id="KW-0472">Membrane</keyword>
<feature type="region of interest" description="Disordered" evidence="1">
    <location>
        <begin position="76"/>
        <end position="107"/>
    </location>
</feature>